<feature type="transmembrane region" description="Helical" evidence="1">
    <location>
        <begin position="132"/>
        <end position="149"/>
    </location>
</feature>
<dbReference type="AlphaFoldDB" id="A0A6N2K695"/>
<keyword evidence="1" id="KW-1133">Transmembrane helix</keyword>
<evidence type="ECO:0000313" key="2">
    <source>
        <dbReference type="EMBL" id="VFU23121.1"/>
    </source>
</evidence>
<sequence length="364" mass="41116">MTLVIACQHLRRRHMILLFQSLLSLFQKTHRPSYCPSPRAMKKSGWGQPSFQYGEALHYKQPTGEEIVFHKLGLCFSTEIPAFLVHLVAALSGLDCCGFHPGLCLTALLLFLLAIFNPCTIITRFTRLAGELFGMPIAVLFIQETVKLIRRKMAASAKESIEQKASNSEIYGNMRAVLIEVDSSPINTVIKELEDLKEAEYRIRLILRSTLMPTCLSEVLEAIHASFVESVPFKYHLPTRLFPGLFWCDMDSDSRNLATTAVLYSHQHKTAHPSPYFSFKTDELATSRLEMEASGKIILLRYSGFCVLIKHKELKSRTGGALYSDGPTRMRDDELHSDCAYVRAFERCIPADGRPFLAMFADLN</sequence>
<organism evidence="2">
    <name type="scientific">Salix viminalis</name>
    <name type="common">Common osier</name>
    <name type="synonym">Basket willow</name>
    <dbReference type="NCBI Taxonomy" id="40686"/>
    <lineage>
        <taxon>Eukaryota</taxon>
        <taxon>Viridiplantae</taxon>
        <taxon>Streptophyta</taxon>
        <taxon>Embryophyta</taxon>
        <taxon>Tracheophyta</taxon>
        <taxon>Spermatophyta</taxon>
        <taxon>Magnoliopsida</taxon>
        <taxon>eudicotyledons</taxon>
        <taxon>Gunneridae</taxon>
        <taxon>Pentapetalae</taxon>
        <taxon>rosids</taxon>
        <taxon>fabids</taxon>
        <taxon>Malpighiales</taxon>
        <taxon>Salicaceae</taxon>
        <taxon>Saliceae</taxon>
        <taxon>Salix</taxon>
    </lineage>
</organism>
<feature type="transmembrane region" description="Helical" evidence="1">
    <location>
        <begin position="67"/>
        <end position="91"/>
    </location>
</feature>
<accession>A0A6N2K695</accession>
<feature type="transmembrane region" description="Helical" evidence="1">
    <location>
        <begin position="103"/>
        <end position="126"/>
    </location>
</feature>
<name>A0A6N2K695_SALVM</name>
<dbReference type="EMBL" id="CAADRP010000113">
    <property type="protein sequence ID" value="VFU23121.1"/>
    <property type="molecule type" value="Genomic_DNA"/>
</dbReference>
<keyword evidence="1" id="KW-0472">Membrane</keyword>
<protein>
    <submittedName>
        <fullName evidence="2">Uncharacterized protein</fullName>
    </submittedName>
</protein>
<gene>
    <name evidence="2" type="ORF">SVIM_LOCUS31165</name>
</gene>
<proteinExistence type="predicted"/>
<evidence type="ECO:0000256" key="1">
    <source>
        <dbReference type="SAM" id="Phobius"/>
    </source>
</evidence>
<keyword evidence="1" id="KW-0812">Transmembrane</keyword>
<reference evidence="2" key="1">
    <citation type="submission" date="2019-03" db="EMBL/GenBank/DDBJ databases">
        <authorList>
            <person name="Mank J."/>
            <person name="Almeida P."/>
        </authorList>
    </citation>
    <scope>NUCLEOTIDE SEQUENCE</scope>
    <source>
        <strain evidence="2">78183</strain>
    </source>
</reference>